<dbReference type="InterPro" id="IPR042243">
    <property type="entry name" value="HypD_1"/>
</dbReference>
<accession>A0A7V5HYV3</accession>
<dbReference type="InterPro" id="IPR002780">
    <property type="entry name" value="Hyd_form_HypD"/>
</dbReference>
<keyword evidence="2" id="KW-0479">Metal-binding</keyword>
<dbReference type="PANTHER" id="PTHR30149">
    <property type="entry name" value="HYDROGENASE PROTEIN ASSEMBLY PROTEIN HYPD"/>
    <property type="match status" value="1"/>
</dbReference>
<dbReference type="Gene3D" id="3.40.50.11750">
    <property type="entry name" value="HypD, alpha/beta domain 1"/>
    <property type="match status" value="2"/>
</dbReference>
<dbReference type="GO" id="GO:0051539">
    <property type="term" value="F:4 iron, 4 sulfur cluster binding"/>
    <property type="evidence" value="ECO:0007669"/>
    <property type="project" value="TreeGrafter"/>
</dbReference>
<dbReference type="EMBL" id="DRTT01000092">
    <property type="protein sequence ID" value="HHF98468.1"/>
    <property type="molecule type" value="Genomic_DNA"/>
</dbReference>
<organism evidence="4">
    <name type="scientific">Aerophobetes bacterium</name>
    <dbReference type="NCBI Taxonomy" id="2030807"/>
    <lineage>
        <taxon>Bacteria</taxon>
        <taxon>Candidatus Aerophobota</taxon>
    </lineage>
</organism>
<evidence type="ECO:0000256" key="3">
    <source>
        <dbReference type="ARBA" id="ARBA00023004"/>
    </source>
</evidence>
<evidence type="ECO:0000313" key="4">
    <source>
        <dbReference type="EMBL" id="HHF98468.1"/>
    </source>
</evidence>
<proteinExistence type="inferred from homology"/>
<comment type="caution">
    <text evidence="4">The sequence shown here is derived from an EMBL/GenBank/DDBJ whole genome shotgun (WGS) entry which is preliminary data.</text>
</comment>
<dbReference type="GO" id="GO:0070025">
    <property type="term" value="F:carbon monoxide binding"/>
    <property type="evidence" value="ECO:0007669"/>
    <property type="project" value="TreeGrafter"/>
</dbReference>
<dbReference type="AlphaFoldDB" id="A0A7V5HYV3"/>
<dbReference type="PANTHER" id="PTHR30149:SF0">
    <property type="entry name" value="HYDROGENASE MATURATION FACTOR HYPD"/>
    <property type="match status" value="1"/>
</dbReference>
<dbReference type="GO" id="GO:0051604">
    <property type="term" value="P:protein maturation"/>
    <property type="evidence" value="ECO:0007669"/>
    <property type="project" value="TreeGrafter"/>
</dbReference>
<dbReference type="GO" id="GO:0005506">
    <property type="term" value="F:iron ion binding"/>
    <property type="evidence" value="ECO:0007669"/>
    <property type="project" value="TreeGrafter"/>
</dbReference>
<sequence length="374" mass="41106">MMRYISEFRNQDLARRLAQRIERIASTIKRQVRLMEVCGTHAMSILKFGIKEIIPSNVKLVSGPGCPVCVTPESYIDLACLYMKEGFLIATFGDMVKVPGSNTSLAEEKSKGGKLSVVYSPVDALKLAKKLPEEKVVFLAIGFETTSPAVAATVLAAKEENVENFTILCGHKLIPPAMKALVENPEVKIDGFICPGHVSAIVGSRAYEFLAKDYNIPCVVAGFEPLDILQAINLLLSQISSQRAGVENEYRRVVTEEGNLRAKELMEMVFEKTDSEWRGMGEIKESGLCVSSDFSFFDAQCRFPLEVPSFRKDKKTGCLCGEVLQGLVEPEDCPLFKNYCTPLTPFGPCMVSVEGACNVHYRFGCKGEKVGAGN</sequence>
<dbReference type="NCBIfam" id="TIGR00075">
    <property type="entry name" value="hypD"/>
    <property type="match status" value="1"/>
</dbReference>
<dbReference type="InterPro" id="IPR042244">
    <property type="entry name" value="HypD_2_sf"/>
</dbReference>
<reference evidence="4" key="1">
    <citation type="journal article" date="2020" name="mSystems">
        <title>Genome- and Community-Level Interaction Insights into Carbon Utilization and Element Cycling Functions of Hydrothermarchaeota in Hydrothermal Sediment.</title>
        <authorList>
            <person name="Zhou Z."/>
            <person name="Liu Y."/>
            <person name="Xu W."/>
            <person name="Pan J."/>
            <person name="Luo Z.H."/>
            <person name="Li M."/>
        </authorList>
    </citation>
    <scope>NUCLEOTIDE SEQUENCE [LARGE SCALE GENOMIC DNA]</scope>
    <source>
        <strain evidence="4">HyVt-92</strain>
    </source>
</reference>
<evidence type="ECO:0000256" key="1">
    <source>
        <dbReference type="ARBA" id="ARBA00007888"/>
    </source>
</evidence>
<name>A0A7V5HYV3_UNCAE</name>
<keyword evidence="3" id="KW-0408">Iron</keyword>
<comment type="similarity">
    <text evidence="1">Belongs to the HypD family.</text>
</comment>
<dbReference type="Pfam" id="PF01924">
    <property type="entry name" value="HypD"/>
    <property type="match status" value="1"/>
</dbReference>
<dbReference type="Proteomes" id="UP000886070">
    <property type="component" value="Unassembled WGS sequence"/>
</dbReference>
<evidence type="ECO:0000256" key="2">
    <source>
        <dbReference type="ARBA" id="ARBA00022723"/>
    </source>
</evidence>
<dbReference type="PIRSF" id="PIRSF005622">
    <property type="entry name" value="Hydrgn_mat_hypD"/>
    <property type="match status" value="1"/>
</dbReference>
<protein>
    <submittedName>
        <fullName evidence="4">Hydrogenase formation protein HypD</fullName>
    </submittedName>
</protein>
<dbReference type="Gene3D" id="6.10.20.100">
    <property type="match status" value="1"/>
</dbReference>
<gene>
    <name evidence="4" type="primary">hypD</name>
    <name evidence="4" type="ORF">ENL39_03155</name>
</gene>